<dbReference type="Proteomes" id="UP001162501">
    <property type="component" value="Unassembled WGS sequence"/>
</dbReference>
<proteinExistence type="predicted"/>
<comment type="caution">
    <text evidence="1">The sequence shown here is derived from an EMBL/GenBank/DDBJ whole genome shotgun (WGS) entry which is preliminary data.</text>
</comment>
<organism evidence="1 2">
    <name type="scientific">Rangifer tarandus platyrhynchus</name>
    <name type="common">Svalbard reindeer</name>
    <dbReference type="NCBI Taxonomy" id="3082113"/>
    <lineage>
        <taxon>Eukaryota</taxon>
        <taxon>Metazoa</taxon>
        <taxon>Chordata</taxon>
        <taxon>Craniata</taxon>
        <taxon>Vertebrata</taxon>
        <taxon>Euteleostomi</taxon>
        <taxon>Mammalia</taxon>
        <taxon>Eutheria</taxon>
        <taxon>Laurasiatheria</taxon>
        <taxon>Artiodactyla</taxon>
        <taxon>Ruminantia</taxon>
        <taxon>Pecora</taxon>
        <taxon>Cervidae</taxon>
        <taxon>Odocoileinae</taxon>
        <taxon>Rangifer</taxon>
    </lineage>
</organism>
<dbReference type="EMBL" id="CATOBB020001003">
    <property type="protein sequence ID" value="CAM9221780.1"/>
    <property type="molecule type" value="Genomic_DNA"/>
</dbReference>
<evidence type="ECO:0000313" key="1">
    <source>
        <dbReference type="EMBL" id="CAM9221780.1"/>
    </source>
</evidence>
<protein>
    <submittedName>
        <fullName evidence="1">Uncharacterized protein</fullName>
    </submittedName>
</protein>
<name>A0ACB1KHN1_RANTA</name>
<accession>A0ACB1KHN1</accession>
<evidence type="ECO:0000313" key="2">
    <source>
        <dbReference type="Proteomes" id="UP001162501"/>
    </source>
</evidence>
<reference evidence="1" key="1">
    <citation type="submission" date="2025-03" db="EMBL/GenBank/DDBJ databases">
        <authorList>
            <consortium name="ELIXIR-Norway"/>
            <consortium name="Elixir Norway"/>
        </authorList>
    </citation>
    <scope>NUCLEOTIDE SEQUENCE</scope>
</reference>
<gene>
    <name evidence="1" type="ORF">MRATA1EN22A_LOCUS30070</name>
</gene>
<sequence>MGASPIFVCGQVLAGSLPPCIAREEQVWLHMGICVFYFNLCILLLLLRGIRGCRTKENMLEVYRNVVRDLTYLDSCKNQGFQPGRVCTSSHTISPFCIEEA</sequence>